<name>A0A0A2SP49_9GAMM</name>
<dbReference type="Gene3D" id="3.40.718.10">
    <property type="entry name" value="Isopropylmalate Dehydrogenase"/>
    <property type="match status" value="1"/>
</dbReference>
<reference evidence="5 6" key="1">
    <citation type="submission" date="2014-05" db="EMBL/GenBank/DDBJ databases">
        <authorList>
            <person name="Rizzardi K."/>
            <person name="Winiecka-Krusnell J."/>
            <person name="Ramliden M."/>
            <person name="Alm E."/>
            <person name="Andersson S."/>
            <person name="Byfors S."/>
        </authorList>
    </citation>
    <scope>NUCLEOTIDE SEQUENCE [LARGE SCALE GENOMIC DNA]</scope>
    <source>
        <strain evidence="5 6">LEGN</strain>
    </source>
</reference>
<dbReference type="OrthoDB" id="9774179at2"/>
<dbReference type="PANTHER" id="PTHR43356">
    <property type="entry name" value="PHOSPHATE ACETYLTRANSFERASE"/>
    <property type="match status" value="1"/>
</dbReference>
<feature type="domain" description="Phosphate acetyl/butaryl transferase" evidence="3">
    <location>
        <begin position="238"/>
        <end position="454"/>
    </location>
</feature>
<dbReference type="InterPro" id="IPR029069">
    <property type="entry name" value="HotDog_dom_sf"/>
</dbReference>
<gene>
    <name evidence="5" type="ORF">EP47_11085</name>
</gene>
<dbReference type="CDD" id="cd03449">
    <property type="entry name" value="R_hydratase"/>
    <property type="match status" value="1"/>
</dbReference>
<evidence type="ECO:0000256" key="1">
    <source>
        <dbReference type="ARBA" id="ARBA00022679"/>
    </source>
</evidence>
<keyword evidence="6" id="KW-1185">Reference proteome</keyword>
<dbReference type="SUPFAM" id="SSF54637">
    <property type="entry name" value="Thioesterase/thiol ester dehydrase-isomerase"/>
    <property type="match status" value="1"/>
</dbReference>
<accession>A0A0A2SP49</accession>
<sequence>MNHEFLENVTFEELTIGRQASLNRTLTQDDINLFAAMSGDVNPAHVDPQFAKSDVFHGVVGHGMWAGALISTLLGTTLPGPGTIYLEQDIKFISPVRVDDNVTITIVVRNKLPKKHIVYFDCIGVNQKGDPVIKGLAKVIAPIKKMKVPRKALPLVEIHHNDHFNKVIEACRDLSPIKTAIVHPVTVNVLEAIRDSVNAGLITPVLIGPIEKIKCAAQEAEIDLSDWETIDTEHSNAAAFKAVELAALGKVDAIMKGALHTDELMSAVVPATSGLRTKYRISHAYVMDVPTYHKPIIITDAAINIAPNAADKADICQNAINLWRILYGEDTKPKVAILAAIEMVNPKMQATVDAAVLCKMADRGQIVDGILDGPLAFDNAINKQATKEKNIISPVAGDADILLVPEIESGNMLAKQLTFLGHADAAGIVLGARVPIILASRADSLRTRLLSCAVATKISAARKAGKIK</sequence>
<dbReference type="STRING" id="1498499.EP47_11085"/>
<keyword evidence="1 5" id="KW-0808">Transferase</keyword>
<evidence type="ECO:0000313" key="5">
    <source>
        <dbReference type="EMBL" id="KGP62537.1"/>
    </source>
</evidence>
<dbReference type="Pfam" id="PF01515">
    <property type="entry name" value="PTA_PTB"/>
    <property type="match status" value="1"/>
</dbReference>
<dbReference type="PANTHER" id="PTHR43356:SF2">
    <property type="entry name" value="PHOSPHATE ACETYLTRANSFERASE"/>
    <property type="match status" value="1"/>
</dbReference>
<dbReference type="NCBIfam" id="NF006045">
    <property type="entry name" value="PRK08190.1"/>
    <property type="match status" value="1"/>
</dbReference>
<comment type="caution">
    <text evidence="5">The sequence shown here is derived from an EMBL/GenBank/DDBJ whole genome shotgun (WGS) entry which is preliminary data.</text>
</comment>
<dbReference type="Proteomes" id="UP000054422">
    <property type="component" value="Unassembled WGS sequence"/>
</dbReference>
<dbReference type="GO" id="GO:0016746">
    <property type="term" value="F:acyltransferase activity"/>
    <property type="evidence" value="ECO:0007669"/>
    <property type="project" value="UniProtKB-KW"/>
</dbReference>
<dbReference type="AlphaFoldDB" id="A0A0A2SP49"/>
<dbReference type="RefSeq" id="WP_035890860.1">
    <property type="nucleotide sequence ID" value="NZ_JNCF01000058.1"/>
</dbReference>
<keyword evidence="2" id="KW-0012">Acyltransferase</keyword>
<feature type="domain" description="MaoC-like" evidence="4">
    <location>
        <begin position="20"/>
        <end position="115"/>
    </location>
</feature>
<dbReference type="SUPFAM" id="SSF53659">
    <property type="entry name" value="Isocitrate/Isopropylmalate dehydrogenase-like"/>
    <property type="match status" value="1"/>
</dbReference>
<dbReference type="InterPro" id="IPR050500">
    <property type="entry name" value="Phos_Acetyltrans/Butyryltrans"/>
</dbReference>
<evidence type="ECO:0000313" key="6">
    <source>
        <dbReference type="Proteomes" id="UP000054422"/>
    </source>
</evidence>
<dbReference type="Gene3D" id="3.10.129.10">
    <property type="entry name" value="Hotdog Thioesterase"/>
    <property type="match status" value="1"/>
</dbReference>
<dbReference type="Pfam" id="PF01575">
    <property type="entry name" value="MaoC_dehydratas"/>
    <property type="match status" value="1"/>
</dbReference>
<evidence type="ECO:0000259" key="4">
    <source>
        <dbReference type="Pfam" id="PF01575"/>
    </source>
</evidence>
<protein>
    <submittedName>
        <fullName evidence="5">Bifunctional enoyl-CoA hydratase/phosphate acetyltransferase</fullName>
    </submittedName>
</protein>
<dbReference type="InterPro" id="IPR002539">
    <property type="entry name" value="MaoC-like_dom"/>
</dbReference>
<dbReference type="NCBIfam" id="NF008852">
    <property type="entry name" value="PRK11890.1"/>
    <property type="match status" value="1"/>
</dbReference>
<dbReference type="EMBL" id="JNCF01000058">
    <property type="protein sequence ID" value="KGP62537.1"/>
    <property type="molecule type" value="Genomic_DNA"/>
</dbReference>
<evidence type="ECO:0000259" key="3">
    <source>
        <dbReference type="Pfam" id="PF01515"/>
    </source>
</evidence>
<evidence type="ECO:0000256" key="2">
    <source>
        <dbReference type="ARBA" id="ARBA00023315"/>
    </source>
</evidence>
<dbReference type="InterPro" id="IPR002505">
    <property type="entry name" value="PTA_PTB"/>
</dbReference>
<proteinExistence type="predicted"/>
<organism evidence="5 6">
    <name type="scientific">Legionella norrlandica</name>
    <dbReference type="NCBI Taxonomy" id="1498499"/>
    <lineage>
        <taxon>Bacteria</taxon>
        <taxon>Pseudomonadati</taxon>
        <taxon>Pseudomonadota</taxon>
        <taxon>Gammaproteobacteria</taxon>
        <taxon>Legionellales</taxon>
        <taxon>Legionellaceae</taxon>
        <taxon>Legionella</taxon>
    </lineage>
</organism>